<dbReference type="CDD" id="cd02540">
    <property type="entry name" value="GT2_GlmU_N_bac"/>
    <property type="match status" value="1"/>
</dbReference>
<evidence type="ECO:0000256" key="1">
    <source>
        <dbReference type="ARBA" id="ARBA00004496"/>
    </source>
</evidence>
<feature type="binding site" evidence="20">
    <location>
        <position position="144"/>
    </location>
    <ligand>
        <name>UDP-N-acetyl-alpha-D-glucosamine</name>
        <dbReference type="ChEBI" id="CHEBI:57705"/>
    </ligand>
</feature>
<dbReference type="EC" id="2.7.7.23" evidence="20"/>
<dbReference type="Proteomes" id="UP000035337">
    <property type="component" value="Chromosome"/>
</dbReference>
<dbReference type="SUPFAM" id="SSF53448">
    <property type="entry name" value="Nucleotide-diphospho-sugar transferases"/>
    <property type="match status" value="1"/>
</dbReference>
<comment type="similarity">
    <text evidence="4 20">In the C-terminal section; belongs to the transferase hexapeptide repeat family.</text>
</comment>
<feature type="binding site" evidence="20">
    <location>
        <begin position="9"/>
        <end position="12"/>
    </location>
    <ligand>
        <name>UDP-N-acetyl-alpha-D-glucosamine</name>
        <dbReference type="ChEBI" id="CHEBI:57705"/>
    </ligand>
</feature>
<feature type="binding site" evidence="20">
    <location>
        <position position="368"/>
    </location>
    <ligand>
        <name>UDP-N-acetyl-alpha-D-glucosamine</name>
        <dbReference type="ChEBI" id="CHEBI:57705"/>
    </ligand>
</feature>
<accession>A0A0G3WL33</accession>
<comment type="caution">
    <text evidence="20">Lacks conserved residue(s) required for the propagation of feature annotation.</text>
</comment>
<dbReference type="EC" id="2.3.1.157" evidence="20"/>
<feature type="binding site" evidence="20">
    <location>
        <position position="335"/>
    </location>
    <ligand>
        <name>UDP-N-acetyl-alpha-D-glucosamine</name>
        <dbReference type="ChEBI" id="CHEBI:57705"/>
    </ligand>
</feature>
<evidence type="ECO:0000313" key="22">
    <source>
        <dbReference type="EMBL" id="AKL98590.1"/>
    </source>
</evidence>
<dbReference type="UniPathway" id="UPA00973"/>
<protein>
    <recommendedName>
        <fullName evidence="20">Bifunctional protein GlmU</fullName>
    </recommendedName>
    <domain>
        <recommendedName>
            <fullName evidence="20">UDP-N-acetylglucosamine pyrophosphorylase</fullName>
            <ecNumber evidence="20">2.7.7.23</ecNumber>
        </recommendedName>
        <alternativeName>
            <fullName evidence="20">N-acetylglucosamine-1-phosphate uridyltransferase</fullName>
        </alternativeName>
    </domain>
    <domain>
        <recommendedName>
            <fullName evidence="20">Glucosamine-1-phosphate N-acetyltransferase</fullName>
            <ecNumber evidence="20">2.3.1.157</ecNumber>
        </recommendedName>
    </domain>
</protein>
<evidence type="ECO:0000256" key="18">
    <source>
        <dbReference type="ARBA" id="ARBA00048493"/>
    </source>
</evidence>
<reference evidence="22 23" key="1">
    <citation type="submission" date="2014-09" db="EMBL/GenBank/DDBJ databases">
        <title>Complete genome sequence of Endomicrobium proavitum.</title>
        <authorList>
            <person name="Zheng H."/>
        </authorList>
    </citation>
    <scope>NUCLEOTIDE SEQUENCE [LARGE SCALE GENOMIC DNA]</scope>
    <source>
        <strain evidence="22 23">Rsa215</strain>
    </source>
</reference>
<comment type="pathway">
    <text evidence="2 20">Nucleotide-sugar biosynthesis; UDP-N-acetyl-alpha-D-glucosamine biosynthesis; N-acetyl-alpha-D-glucosamine 1-phosphate from alpha-D-glucosamine 6-phosphate (route II): step 2/2.</text>
</comment>
<name>A0A0G3WL33_9BACT</name>
<evidence type="ECO:0000313" key="23">
    <source>
        <dbReference type="Proteomes" id="UP000035337"/>
    </source>
</evidence>
<dbReference type="STRING" id="1408281.Epro_1211"/>
<dbReference type="NCBIfam" id="TIGR01173">
    <property type="entry name" value="glmU"/>
    <property type="match status" value="1"/>
</dbReference>
<dbReference type="InterPro" id="IPR038009">
    <property type="entry name" value="GlmU_C_LbH"/>
</dbReference>
<evidence type="ECO:0000256" key="7">
    <source>
        <dbReference type="ARBA" id="ARBA00022679"/>
    </source>
</evidence>
<comment type="catalytic activity">
    <reaction evidence="18 20">
        <text>N-acetyl-alpha-D-glucosamine 1-phosphate + UTP + H(+) = UDP-N-acetyl-alpha-D-glucosamine + diphosphate</text>
        <dbReference type="Rhea" id="RHEA:13509"/>
        <dbReference type="ChEBI" id="CHEBI:15378"/>
        <dbReference type="ChEBI" id="CHEBI:33019"/>
        <dbReference type="ChEBI" id="CHEBI:46398"/>
        <dbReference type="ChEBI" id="CHEBI:57705"/>
        <dbReference type="ChEBI" id="CHEBI:57776"/>
        <dbReference type="EC" id="2.7.7.23"/>
    </reaction>
</comment>
<keyword evidence="10 20" id="KW-0677">Repeat</keyword>
<feature type="binding site" evidence="20">
    <location>
        <begin position="388"/>
        <end position="389"/>
    </location>
    <ligand>
        <name>acetyl-CoA</name>
        <dbReference type="ChEBI" id="CHEBI:57288"/>
    </ligand>
</feature>
<dbReference type="SUPFAM" id="SSF51161">
    <property type="entry name" value="Trimeric LpxA-like enzymes"/>
    <property type="match status" value="1"/>
</dbReference>
<dbReference type="OrthoDB" id="9775031at2"/>
<feature type="binding site" evidence="20">
    <location>
        <position position="230"/>
    </location>
    <ligand>
        <name>UDP-N-acetyl-alpha-D-glucosamine</name>
        <dbReference type="ChEBI" id="CHEBI:57705"/>
    </ligand>
</feature>
<feature type="region of interest" description="Pyrophosphorylase" evidence="20">
    <location>
        <begin position="1"/>
        <end position="232"/>
    </location>
</feature>
<keyword evidence="16 20" id="KW-0961">Cell wall biogenesis/degradation</keyword>
<dbReference type="GO" id="GO:0009245">
    <property type="term" value="P:lipid A biosynthetic process"/>
    <property type="evidence" value="ECO:0007669"/>
    <property type="project" value="UniProtKB-UniRule"/>
</dbReference>
<keyword evidence="23" id="KW-1185">Reference proteome</keyword>
<comment type="cofactor">
    <cofactor evidence="20">
        <name>Mg(2+)</name>
        <dbReference type="ChEBI" id="CHEBI:18420"/>
    </cofactor>
    <text evidence="20">Binds 1 Mg(2+) ion per subunit.</text>
</comment>
<dbReference type="AlphaFoldDB" id="A0A0G3WL33"/>
<feature type="region of interest" description="N-acetyltransferase" evidence="20">
    <location>
        <begin position="254"/>
        <end position="454"/>
    </location>
</feature>
<dbReference type="RefSeq" id="WP_052571265.1">
    <property type="nucleotide sequence ID" value="NZ_CP009498.1"/>
</dbReference>
<dbReference type="GO" id="GO:0071555">
    <property type="term" value="P:cell wall organization"/>
    <property type="evidence" value="ECO:0007669"/>
    <property type="project" value="UniProtKB-KW"/>
</dbReference>
<feature type="region of interest" description="Linker" evidence="20">
    <location>
        <begin position="233"/>
        <end position="253"/>
    </location>
</feature>
<dbReference type="InterPro" id="IPR005835">
    <property type="entry name" value="NTP_transferase_dom"/>
</dbReference>
<dbReference type="PATRIC" id="fig|1408281.3.peg.1252"/>
<evidence type="ECO:0000256" key="12">
    <source>
        <dbReference type="ARBA" id="ARBA00022960"/>
    </source>
</evidence>
<feature type="binding site" evidence="20">
    <location>
        <position position="353"/>
    </location>
    <ligand>
        <name>UDP-N-acetyl-alpha-D-glucosamine</name>
        <dbReference type="ChEBI" id="CHEBI:57705"/>
    </ligand>
</feature>
<evidence type="ECO:0000256" key="4">
    <source>
        <dbReference type="ARBA" id="ARBA00007707"/>
    </source>
</evidence>
<dbReference type="PANTHER" id="PTHR43584">
    <property type="entry name" value="NUCLEOTIDYL TRANSFERASE"/>
    <property type="match status" value="1"/>
</dbReference>
<keyword evidence="15 20" id="KW-0012">Acyltransferase</keyword>
<dbReference type="KEGG" id="epo:Epro_1211"/>
<feature type="binding site" evidence="20">
    <location>
        <position position="173"/>
    </location>
    <ligand>
        <name>UDP-N-acetyl-alpha-D-glucosamine</name>
        <dbReference type="ChEBI" id="CHEBI:57705"/>
    </ligand>
</feature>
<dbReference type="GO" id="GO:0000287">
    <property type="term" value="F:magnesium ion binding"/>
    <property type="evidence" value="ECO:0007669"/>
    <property type="project" value="UniProtKB-UniRule"/>
</dbReference>
<feature type="binding site" evidence="20">
    <location>
        <position position="158"/>
    </location>
    <ligand>
        <name>UDP-N-acetyl-alpha-D-glucosamine</name>
        <dbReference type="ChEBI" id="CHEBI:57705"/>
    </ligand>
</feature>
<keyword evidence="11 20" id="KW-0460">Magnesium</keyword>
<keyword evidence="8 20" id="KW-0548">Nucleotidyltransferase</keyword>
<evidence type="ECO:0000256" key="9">
    <source>
        <dbReference type="ARBA" id="ARBA00022723"/>
    </source>
</evidence>
<feature type="binding site" evidence="20">
    <location>
        <begin position="105"/>
        <end position="107"/>
    </location>
    <ligand>
        <name>UDP-N-acetyl-alpha-D-glucosamine</name>
        <dbReference type="ChEBI" id="CHEBI:57705"/>
    </ligand>
</feature>
<feature type="binding site" evidence="20">
    <location>
        <position position="77"/>
    </location>
    <ligand>
        <name>UDP-N-acetyl-alpha-D-glucosamine</name>
        <dbReference type="ChEBI" id="CHEBI:57705"/>
    </ligand>
</feature>
<dbReference type="GO" id="GO:0016020">
    <property type="term" value="C:membrane"/>
    <property type="evidence" value="ECO:0007669"/>
    <property type="project" value="GOC"/>
</dbReference>
<evidence type="ECO:0000256" key="20">
    <source>
        <dbReference type="HAMAP-Rule" id="MF_01631"/>
    </source>
</evidence>
<feature type="binding site" evidence="20">
    <location>
        <position position="407"/>
    </location>
    <ligand>
        <name>acetyl-CoA</name>
        <dbReference type="ChEBI" id="CHEBI:57288"/>
    </ligand>
</feature>
<dbReference type="Pfam" id="PF00132">
    <property type="entry name" value="Hexapep"/>
    <property type="match status" value="2"/>
</dbReference>
<dbReference type="EMBL" id="CP009498">
    <property type="protein sequence ID" value="AKL98590.1"/>
    <property type="molecule type" value="Genomic_DNA"/>
</dbReference>
<dbReference type="InterPro" id="IPR050065">
    <property type="entry name" value="GlmU-like"/>
</dbReference>
<evidence type="ECO:0000256" key="2">
    <source>
        <dbReference type="ARBA" id="ARBA00005166"/>
    </source>
</evidence>
<dbReference type="Pfam" id="PF00483">
    <property type="entry name" value="NTP_transferase"/>
    <property type="match status" value="1"/>
</dbReference>
<organism evidence="22 23">
    <name type="scientific">Endomicrobium proavitum</name>
    <dbReference type="NCBI Taxonomy" id="1408281"/>
    <lineage>
        <taxon>Bacteria</taxon>
        <taxon>Pseudomonadati</taxon>
        <taxon>Elusimicrobiota</taxon>
        <taxon>Endomicrobiia</taxon>
        <taxon>Endomicrobiales</taxon>
        <taxon>Endomicrobiaceae</taxon>
        <taxon>Endomicrobium</taxon>
    </lineage>
</organism>
<dbReference type="HAMAP" id="MF_01631">
    <property type="entry name" value="GlmU"/>
    <property type="match status" value="1"/>
</dbReference>
<feature type="domain" description="Nucleotidyl transferase" evidence="21">
    <location>
        <begin position="6"/>
        <end position="219"/>
    </location>
</feature>
<dbReference type="InterPro" id="IPR011004">
    <property type="entry name" value="Trimer_LpxA-like_sf"/>
</dbReference>
<comment type="similarity">
    <text evidence="5 20">In the N-terminal section; belongs to the N-acetylglucosamine-1-phosphate uridyltransferase family.</text>
</comment>
<comment type="function">
    <text evidence="19 20">Catalyzes the last two sequential reactions in the de novo biosynthetic pathway for UDP-N-acetylglucosamine (UDP-GlcNAc). The C-terminal domain catalyzes the transfer of acetyl group from acetyl coenzyme A to glucosamine-1-phosphate (GlcN-1-P) to produce N-acetylglucosamine-1-phosphate (GlcNAc-1-P), which is converted into UDP-GlcNAc by the transfer of uridine 5-monophosphate (from uridine 5-triphosphate), a reaction catalyzed by the N-terminal domain.</text>
</comment>
<comment type="pathway">
    <text evidence="20">Bacterial outer membrane biogenesis; LPS lipid A biosynthesis.</text>
</comment>
<dbReference type="InterPro" id="IPR029044">
    <property type="entry name" value="Nucleotide-diphossugar_trans"/>
</dbReference>
<dbReference type="UniPathway" id="UPA00113">
    <property type="reaction ID" value="UER00532"/>
</dbReference>
<comment type="subunit">
    <text evidence="20">Homotrimer.</text>
</comment>
<dbReference type="GO" id="GO:0003977">
    <property type="term" value="F:UDP-N-acetylglucosamine diphosphorylase activity"/>
    <property type="evidence" value="ECO:0007669"/>
    <property type="project" value="UniProtKB-UniRule"/>
</dbReference>
<evidence type="ECO:0000256" key="13">
    <source>
        <dbReference type="ARBA" id="ARBA00022984"/>
    </source>
</evidence>
<dbReference type="NCBIfam" id="NF010934">
    <property type="entry name" value="PRK14354.1"/>
    <property type="match status" value="1"/>
</dbReference>
<feature type="binding site" evidence="20">
    <location>
        <position position="425"/>
    </location>
    <ligand>
        <name>acetyl-CoA</name>
        <dbReference type="ChEBI" id="CHEBI:57288"/>
    </ligand>
</feature>
<evidence type="ECO:0000256" key="14">
    <source>
        <dbReference type="ARBA" id="ARBA00023268"/>
    </source>
</evidence>
<evidence type="ECO:0000256" key="16">
    <source>
        <dbReference type="ARBA" id="ARBA00023316"/>
    </source>
</evidence>
<dbReference type="GO" id="GO:0005737">
    <property type="term" value="C:cytoplasm"/>
    <property type="evidence" value="ECO:0007669"/>
    <property type="project" value="UniProtKB-SubCell"/>
</dbReference>
<dbReference type="Gene3D" id="2.160.10.10">
    <property type="entry name" value="Hexapeptide repeat proteins"/>
    <property type="match status" value="1"/>
</dbReference>
<evidence type="ECO:0000256" key="10">
    <source>
        <dbReference type="ARBA" id="ARBA00022737"/>
    </source>
</evidence>
<dbReference type="InterPro" id="IPR005882">
    <property type="entry name" value="Bifunctional_GlmU"/>
</dbReference>
<feature type="binding site" evidence="20">
    <location>
        <position position="107"/>
    </location>
    <ligand>
        <name>Mg(2+)</name>
        <dbReference type="ChEBI" id="CHEBI:18420"/>
    </ligand>
</feature>
<sequence>MKKFSAVILAAGAGTRMKSALPKVMHKLAGKPLIERVINSVLKLNPENIVVVLGHKSEIVEKYLNSLNNKKIKIVYQNKQLGSAHALMQAQPAFKNYGGNILVLSGDVPLVQSATLAALIKSLDKNKASVSVLAATVNNPFGYGRIIKNETLLEKIVEEKDASASEKLVKEINSGIYVFDKNIWNALLKVKPNNAKKEYYLTDTVEILKKSGKKAATYATQNAFEVQGVNDRKDLANAEKIALKEKIAQLLSGGVTIINPENVYVSSDAKIGRDTVLYPGAFIAENCVIGESCVIEGASFIKNSKIGDGSEIIYSYINGAQISKNVKIGPFAHIRPGTVLKDNVKVGNFSETKKAVIAKNSKVNHLSYIGDAEIGESVNIGAGTITCNYDGKNKHQTVIGSGTFVGSNVNFVAPVNIGKGALIAAGSTITKDIPAGKLAIARARQEHKRKIIKN</sequence>
<evidence type="ECO:0000256" key="19">
    <source>
        <dbReference type="ARBA" id="ARBA00049628"/>
    </source>
</evidence>
<dbReference type="GO" id="GO:0019134">
    <property type="term" value="F:glucosamine-1-phosphate N-acetyltransferase activity"/>
    <property type="evidence" value="ECO:0007669"/>
    <property type="project" value="UniProtKB-UniRule"/>
</dbReference>
<dbReference type="GO" id="GO:0008360">
    <property type="term" value="P:regulation of cell shape"/>
    <property type="evidence" value="ECO:0007669"/>
    <property type="project" value="UniProtKB-KW"/>
</dbReference>
<dbReference type="InterPro" id="IPR001451">
    <property type="entry name" value="Hexapep"/>
</dbReference>
<keyword evidence="6 20" id="KW-0963">Cytoplasm</keyword>
<dbReference type="GO" id="GO:0000902">
    <property type="term" value="P:cell morphogenesis"/>
    <property type="evidence" value="ECO:0007669"/>
    <property type="project" value="UniProtKB-UniRule"/>
</dbReference>
<gene>
    <name evidence="20 22" type="primary">glmU</name>
    <name evidence="22" type="ORF">Epro_1211</name>
</gene>
<dbReference type="Gene3D" id="3.90.550.10">
    <property type="entry name" value="Spore Coat Polysaccharide Biosynthesis Protein SpsA, Chain A"/>
    <property type="match status" value="1"/>
</dbReference>
<feature type="active site" description="Proton acceptor" evidence="20">
    <location>
        <position position="365"/>
    </location>
</feature>
<dbReference type="PANTHER" id="PTHR43584:SF3">
    <property type="entry name" value="BIFUNCTIONAL PROTEIN GLMU"/>
    <property type="match status" value="1"/>
</dbReference>
<evidence type="ECO:0000256" key="11">
    <source>
        <dbReference type="ARBA" id="ARBA00022842"/>
    </source>
</evidence>
<feature type="binding site" evidence="20">
    <location>
        <position position="442"/>
    </location>
    <ligand>
        <name>acetyl-CoA</name>
        <dbReference type="ChEBI" id="CHEBI:57288"/>
    </ligand>
</feature>
<dbReference type="GO" id="GO:0009252">
    <property type="term" value="P:peptidoglycan biosynthetic process"/>
    <property type="evidence" value="ECO:0007669"/>
    <property type="project" value="UniProtKB-UniRule"/>
</dbReference>
<comment type="subcellular location">
    <subcellularLocation>
        <location evidence="1 20">Cytoplasm</location>
    </subcellularLocation>
</comment>
<comment type="catalytic activity">
    <reaction evidence="17 20">
        <text>alpha-D-glucosamine 1-phosphate + acetyl-CoA = N-acetyl-alpha-D-glucosamine 1-phosphate + CoA + H(+)</text>
        <dbReference type="Rhea" id="RHEA:13725"/>
        <dbReference type="ChEBI" id="CHEBI:15378"/>
        <dbReference type="ChEBI" id="CHEBI:57287"/>
        <dbReference type="ChEBI" id="CHEBI:57288"/>
        <dbReference type="ChEBI" id="CHEBI:57776"/>
        <dbReference type="ChEBI" id="CHEBI:58516"/>
        <dbReference type="EC" id="2.3.1.157"/>
    </reaction>
</comment>
<keyword evidence="12 20" id="KW-0133">Cell shape</keyword>
<comment type="pathway">
    <text evidence="3 20">Nucleotide-sugar biosynthesis; UDP-N-acetyl-alpha-D-glucosamine biosynthesis; UDP-N-acetyl-alpha-D-glucosamine from N-acetyl-alpha-D-glucosamine 1-phosphate: step 1/1.</text>
</comment>
<keyword evidence="14 20" id="KW-0511">Multifunctional enzyme</keyword>
<proteinExistence type="inferred from homology"/>
<keyword evidence="13 20" id="KW-0573">Peptidoglycan synthesis</keyword>
<evidence type="ECO:0000256" key="5">
    <source>
        <dbReference type="ARBA" id="ARBA00007947"/>
    </source>
</evidence>
<keyword evidence="9 20" id="KW-0479">Metal-binding</keyword>
<keyword evidence="7 20" id="KW-0808">Transferase</keyword>
<evidence type="ECO:0000259" key="21">
    <source>
        <dbReference type="Pfam" id="PF00483"/>
    </source>
</evidence>
<evidence type="ECO:0000256" key="15">
    <source>
        <dbReference type="ARBA" id="ARBA00023315"/>
    </source>
</evidence>
<feature type="binding site" evidence="20">
    <location>
        <position position="230"/>
    </location>
    <ligand>
        <name>Mg(2+)</name>
        <dbReference type="ChEBI" id="CHEBI:18420"/>
    </ligand>
</feature>
<feature type="binding site" evidence="20">
    <location>
        <position position="23"/>
    </location>
    <ligand>
        <name>UDP-N-acetyl-alpha-D-glucosamine</name>
        <dbReference type="ChEBI" id="CHEBI:57705"/>
    </ligand>
</feature>
<dbReference type="GO" id="GO:0006048">
    <property type="term" value="P:UDP-N-acetylglucosamine biosynthetic process"/>
    <property type="evidence" value="ECO:0007669"/>
    <property type="project" value="UniProtKB-UniPathway"/>
</dbReference>
<evidence type="ECO:0000256" key="3">
    <source>
        <dbReference type="ARBA" id="ARBA00005208"/>
    </source>
</evidence>
<dbReference type="CDD" id="cd03353">
    <property type="entry name" value="LbH_GlmU_C"/>
    <property type="match status" value="1"/>
</dbReference>
<feature type="binding site" evidence="20">
    <location>
        <position position="379"/>
    </location>
    <ligand>
        <name>UDP-N-acetyl-alpha-D-glucosamine</name>
        <dbReference type="ChEBI" id="CHEBI:57705"/>
    </ligand>
</feature>
<feature type="binding site" evidence="20">
    <location>
        <position position="382"/>
    </location>
    <ligand>
        <name>acetyl-CoA</name>
        <dbReference type="ChEBI" id="CHEBI:57288"/>
    </ligand>
</feature>
<evidence type="ECO:0000256" key="8">
    <source>
        <dbReference type="ARBA" id="ARBA00022695"/>
    </source>
</evidence>
<evidence type="ECO:0000256" key="17">
    <source>
        <dbReference type="ARBA" id="ARBA00048247"/>
    </source>
</evidence>
<evidence type="ECO:0000256" key="6">
    <source>
        <dbReference type="ARBA" id="ARBA00022490"/>
    </source>
</evidence>